<reference evidence="2" key="1">
    <citation type="submission" date="2022-07" db="EMBL/GenBank/DDBJ databases">
        <title>Fungi with potential for degradation of polypropylene.</title>
        <authorList>
            <person name="Gostincar C."/>
        </authorList>
    </citation>
    <scope>NUCLEOTIDE SEQUENCE</scope>
    <source>
        <strain evidence="2">EXF-13287</strain>
    </source>
</reference>
<evidence type="ECO:0000313" key="2">
    <source>
        <dbReference type="EMBL" id="KAJ9161063.1"/>
    </source>
</evidence>
<evidence type="ECO:0000313" key="3">
    <source>
        <dbReference type="Proteomes" id="UP001174691"/>
    </source>
</evidence>
<proteinExistence type="predicted"/>
<organism evidence="2 3">
    <name type="scientific">Coniochaeta hoffmannii</name>
    <dbReference type="NCBI Taxonomy" id="91930"/>
    <lineage>
        <taxon>Eukaryota</taxon>
        <taxon>Fungi</taxon>
        <taxon>Dikarya</taxon>
        <taxon>Ascomycota</taxon>
        <taxon>Pezizomycotina</taxon>
        <taxon>Sordariomycetes</taxon>
        <taxon>Sordariomycetidae</taxon>
        <taxon>Coniochaetales</taxon>
        <taxon>Coniochaetaceae</taxon>
        <taxon>Coniochaeta</taxon>
    </lineage>
</organism>
<gene>
    <name evidence="2" type="ORF">NKR19_g2635</name>
</gene>
<dbReference type="Proteomes" id="UP001174691">
    <property type="component" value="Unassembled WGS sequence"/>
</dbReference>
<keyword evidence="3" id="KW-1185">Reference proteome</keyword>
<accession>A0AA38SI86</accession>
<dbReference type="InterPro" id="IPR025442">
    <property type="entry name" value="DUF4185"/>
</dbReference>
<sequence>MSHVNNTAPQGTNPIKRCRVRFLGEQTSLNTQPSGRDLGFTGQLGGRWYAVYGDTIWQNPFYMIRNGISRMASDPLKVEDLHVRRDWPRQNQFIPWNAAWGEKQNWFLGVSSLLEVDERTATGAIFYLVTNGIMSADSRNIGSGIAMVKVVDGMPTVMRRFGNRGYWWDARYNARWGDVSAFLDTRTEYIYAWGGTPEILKGDKERKSLVFLARVKCTSCFDLSSYEYWWGPEKGWRSKNLDQFDHETAVWDATGQGQVVWNEYLGCYMLVHLTNWGIGHGTVHLRTARKPEGPWTPDVRVFKDEAIDGGFVYAGVAHPYLDPSGKTLTVSWTNNNHIRVAKIDFTQGDDVKANGLNDECVVS</sequence>
<feature type="domain" description="DUF4185" evidence="1">
    <location>
        <begin position="179"/>
        <end position="336"/>
    </location>
</feature>
<protein>
    <submittedName>
        <fullName evidence="2">Conserved secreted protein</fullName>
    </submittedName>
</protein>
<comment type="caution">
    <text evidence="2">The sequence shown here is derived from an EMBL/GenBank/DDBJ whole genome shotgun (WGS) entry which is preliminary data.</text>
</comment>
<dbReference type="AlphaFoldDB" id="A0AA38SI86"/>
<dbReference type="Pfam" id="PF13810">
    <property type="entry name" value="DUF4185"/>
    <property type="match status" value="1"/>
</dbReference>
<name>A0AA38SI86_9PEZI</name>
<evidence type="ECO:0000259" key="1">
    <source>
        <dbReference type="Pfam" id="PF13810"/>
    </source>
</evidence>
<dbReference type="EMBL" id="JANBVN010000027">
    <property type="protein sequence ID" value="KAJ9161063.1"/>
    <property type="molecule type" value="Genomic_DNA"/>
</dbReference>